<dbReference type="PANTHER" id="PTHR43531:SF11">
    <property type="entry name" value="METHYL-ACCEPTING CHEMOTAXIS PROTEIN 3"/>
    <property type="match status" value="1"/>
</dbReference>
<dbReference type="PRINTS" id="PR00260">
    <property type="entry name" value="CHEMTRNSDUCR"/>
</dbReference>
<dbReference type="InterPro" id="IPR004090">
    <property type="entry name" value="Chemotax_Me-accpt_rcpt"/>
</dbReference>
<dbReference type="Gene3D" id="1.10.287.950">
    <property type="entry name" value="Methyl-accepting chemotaxis protein"/>
    <property type="match status" value="1"/>
</dbReference>
<keyword evidence="3" id="KW-0807">Transducer</keyword>
<evidence type="ECO:0000313" key="6">
    <source>
        <dbReference type="Proteomes" id="UP000037425"/>
    </source>
</evidence>
<evidence type="ECO:0000256" key="2">
    <source>
        <dbReference type="ARBA" id="ARBA00029447"/>
    </source>
</evidence>
<comment type="caution">
    <text evidence="5">The sequence shown here is derived from an EMBL/GenBank/DDBJ whole genome shotgun (WGS) entry which is preliminary data.</text>
</comment>
<dbReference type="EMBL" id="LGAP01000027">
    <property type="protein sequence ID" value="KOF14390.1"/>
    <property type="molecule type" value="Genomic_DNA"/>
</dbReference>
<sequence length="103" mass="11270">MINRKHELSVVRQAKLLGVSAEESGEIVRRAIASMKGIEQGSTEVARIIGVIDDIAFQTNLLALNAGVEAARAGEAGKGFAVVAQEYANWRNVRLRQQRRSRP</sequence>
<protein>
    <recommendedName>
        <fullName evidence="4">Methyl-accepting transducer domain-containing protein</fullName>
    </recommendedName>
</protein>
<dbReference type="SUPFAM" id="SSF58104">
    <property type="entry name" value="Methyl-accepting chemotaxis protein (MCP) signaling domain"/>
    <property type="match status" value="1"/>
</dbReference>
<evidence type="ECO:0000256" key="3">
    <source>
        <dbReference type="PROSITE-ProRule" id="PRU00284"/>
    </source>
</evidence>
<organism evidence="5 6">
    <name type="scientific">Ensifer adhaerens</name>
    <name type="common">Sinorhizobium morelense</name>
    <dbReference type="NCBI Taxonomy" id="106592"/>
    <lineage>
        <taxon>Bacteria</taxon>
        <taxon>Pseudomonadati</taxon>
        <taxon>Pseudomonadota</taxon>
        <taxon>Alphaproteobacteria</taxon>
        <taxon>Hyphomicrobiales</taxon>
        <taxon>Rhizobiaceae</taxon>
        <taxon>Sinorhizobium/Ensifer group</taxon>
        <taxon>Ensifer</taxon>
    </lineage>
</organism>
<keyword evidence="1" id="KW-0145">Chemotaxis</keyword>
<feature type="domain" description="Methyl-accepting transducer" evidence="4">
    <location>
        <begin position="26"/>
        <end position="86"/>
    </location>
</feature>
<dbReference type="GO" id="GO:0006935">
    <property type="term" value="P:chemotaxis"/>
    <property type="evidence" value="ECO:0007669"/>
    <property type="project" value="UniProtKB-KW"/>
</dbReference>
<dbReference type="PROSITE" id="PS50111">
    <property type="entry name" value="CHEMOTAXIS_TRANSDUC_2"/>
    <property type="match status" value="1"/>
</dbReference>
<evidence type="ECO:0000256" key="1">
    <source>
        <dbReference type="ARBA" id="ARBA00022500"/>
    </source>
</evidence>
<dbReference type="InterPro" id="IPR051310">
    <property type="entry name" value="MCP_chemotaxis"/>
</dbReference>
<accession>A0A0L8BIJ5</accession>
<evidence type="ECO:0000259" key="4">
    <source>
        <dbReference type="PROSITE" id="PS50111"/>
    </source>
</evidence>
<dbReference type="Pfam" id="PF00015">
    <property type="entry name" value="MCPsignal"/>
    <property type="match status" value="1"/>
</dbReference>
<dbReference type="PATRIC" id="fig|106592.7.peg.4303"/>
<dbReference type="InterPro" id="IPR004089">
    <property type="entry name" value="MCPsignal_dom"/>
</dbReference>
<evidence type="ECO:0000313" key="5">
    <source>
        <dbReference type="EMBL" id="KOF14390.1"/>
    </source>
</evidence>
<name>A0A0L8BIJ5_ENSAD</name>
<reference evidence="6" key="1">
    <citation type="submission" date="2015-07" db="EMBL/GenBank/DDBJ databases">
        <title>Whole genome sequence of an Ensifer adhaerens strain isolated from a cave pool in the Wind Cave National Park.</title>
        <authorList>
            <person name="Eng W.W.H."/>
            <person name="Gan H.M."/>
            <person name="Barton H.A."/>
            <person name="Savka M.A."/>
        </authorList>
    </citation>
    <scope>NUCLEOTIDE SEQUENCE [LARGE SCALE GENOMIC DNA]</scope>
    <source>
        <strain evidence="6">SD006</strain>
    </source>
</reference>
<dbReference type="PANTHER" id="PTHR43531">
    <property type="entry name" value="PROTEIN ICFG"/>
    <property type="match status" value="1"/>
</dbReference>
<dbReference type="GO" id="GO:0007165">
    <property type="term" value="P:signal transduction"/>
    <property type="evidence" value="ECO:0007669"/>
    <property type="project" value="UniProtKB-KW"/>
</dbReference>
<gene>
    <name evidence="5" type="ORF">AC244_27555</name>
</gene>
<dbReference type="GO" id="GO:0016020">
    <property type="term" value="C:membrane"/>
    <property type="evidence" value="ECO:0007669"/>
    <property type="project" value="InterPro"/>
</dbReference>
<dbReference type="AlphaFoldDB" id="A0A0L8BIJ5"/>
<dbReference type="GO" id="GO:0004888">
    <property type="term" value="F:transmembrane signaling receptor activity"/>
    <property type="evidence" value="ECO:0007669"/>
    <property type="project" value="InterPro"/>
</dbReference>
<proteinExistence type="inferred from homology"/>
<dbReference type="Proteomes" id="UP000037425">
    <property type="component" value="Unassembled WGS sequence"/>
</dbReference>
<comment type="similarity">
    <text evidence="2">Belongs to the methyl-accepting chemotaxis (MCP) protein family.</text>
</comment>